<reference evidence="6 7" key="1">
    <citation type="submission" date="2020-03" db="EMBL/GenBank/DDBJ databases">
        <title>Propioniciclava sp. nov., isolated from Hydrophilus acuminatus.</title>
        <authorList>
            <person name="Hyun D.-W."/>
            <person name="Bae J.-W."/>
        </authorList>
    </citation>
    <scope>NUCLEOTIDE SEQUENCE [LARGE SCALE GENOMIC DNA]</scope>
    <source>
        <strain evidence="6 7">HDW11</strain>
    </source>
</reference>
<name>A0A6G7Y9H6_9ACTN</name>
<dbReference type="InterPro" id="IPR007780">
    <property type="entry name" value="NAD_Glu_DH_bac"/>
</dbReference>
<feature type="domain" description="NAD-glutamate dehydrogenase N-terminal ACT1" evidence="3">
    <location>
        <begin position="2"/>
        <end position="90"/>
    </location>
</feature>
<dbReference type="PANTHER" id="PTHR43403">
    <property type="entry name" value="NAD-SPECIFIC GLUTAMATE DEHYDROGENASE"/>
    <property type="match status" value="1"/>
</dbReference>
<dbReference type="Pfam" id="PF21073">
    <property type="entry name" value="GDH_HM1"/>
    <property type="match status" value="1"/>
</dbReference>
<feature type="domain" description="NAD-glutamate dehydrogenase catalytic" evidence="2">
    <location>
        <begin position="647"/>
        <end position="1053"/>
    </location>
</feature>
<evidence type="ECO:0000259" key="5">
    <source>
        <dbReference type="Pfam" id="PF21077"/>
    </source>
</evidence>
<evidence type="ECO:0000256" key="1">
    <source>
        <dbReference type="SAM" id="MobiDB-lite"/>
    </source>
</evidence>
<evidence type="ECO:0000259" key="3">
    <source>
        <dbReference type="Pfam" id="PF21075"/>
    </source>
</evidence>
<dbReference type="InterPro" id="IPR049062">
    <property type="entry name" value="NAD_Glu_DH_ACT2"/>
</dbReference>
<dbReference type="InterPro" id="IPR049059">
    <property type="entry name" value="NAD_Glu_DH_HM1"/>
</dbReference>
<dbReference type="Pfam" id="PF21076">
    <property type="entry name" value="GDH_ACT2"/>
    <property type="match status" value="1"/>
</dbReference>
<dbReference type="Pfam" id="PF21078">
    <property type="entry name" value="GDH_HM3"/>
    <property type="match status" value="1"/>
</dbReference>
<dbReference type="Proteomes" id="UP000501058">
    <property type="component" value="Chromosome"/>
</dbReference>
<dbReference type="GO" id="GO:0004069">
    <property type="term" value="F:L-aspartate:2-oxoglutarate aminotransferase activity"/>
    <property type="evidence" value="ECO:0007669"/>
    <property type="project" value="InterPro"/>
</dbReference>
<dbReference type="KEGG" id="prv:G7070_14625"/>
<dbReference type="InterPro" id="IPR049064">
    <property type="entry name" value="NAD_Glu_DH_ACT3"/>
</dbReference>
<dbReference type="Pfam" id="PF21077">
    <property type="entry name" value="GDH_ACT3"/>
    <property type="match status" value="1"/>
</dbReference>
<dbReference type="EMBL" id="CP049865">
    <property type="protein sequence ID" value="QIK73267.1"/>
    <property type="molecule type" value="Genomic_DNA"/>
</dbReference>
<dbReference type="InterPro" id="IPR046346">
    <property type="entry name" value="Aminoacid_DH-like_N_sf"/>
</dbReference>
<dbReference type="SUPFAM" id="SSF53223">
    <property type="entry name" value="Aminoacid dehydrogenase-like, N-terminal domain"/>
    <property type="match status" value="1"/>
</dbReference>
<dbReference type="GO" id="GO:0004352">
    <property type="term" value="F:glutamate dehydrogenase (NAD+) activity"/>
    <property type="evidence" value="ECO:0007669"/>
    <property type="project" value="InterPro"/>
</dbReference>
<dbReference type="PANTHER" id="PTHR43403:SF1">
    <property type="entry name" value="NAD-SPECIFIC GLUTAMATE DEHYDROGENASE"/>
    <property type="match status" value="1"/>
</dbReference>
<evidence type="ECO:0000313" key="6">
    <source>
        <dbReference type="EMBL" id="QIK73267.1"/>
    </source>
</evidence>
<sequence>MRLGRRRAPGTDLIDVIAPDGEGTERGAVTVQVVTDDRPFLVDTATTRLVEEGWTVRHVWHPILQVARDADGALLGIEDDGAAESWLSVEAYPPLGTSAADRLPALLDALRAGLAASRVVEDDSDALRTAALRVAAHLHADGVPADVQGRPDEVAELLTWLTEGHFEFFGYRHYRADGDTFVPDQGSGLGLLRDADGEEFHARLPGVDDHALLVVTRDDRRSPLHRSGFLDYVGIREFDASGAITGEHRFLGLRTPSALTEPLAGIPVLGHKAQRIRDLLAYDPEGHSGQVIEQTLTTFPRELLFEGDTASLAQDVGQIAGVQERRTTRLFLRRGPYTRFWTALVYLPRDRYRTAVRERIEALLLDRLHGSSLEFQAAVTESPMARLMFVVKVAPDARGAEVDPAAVQEEVIAATRVWEDDFNDAAAQLPAQARGVTFGDAYSEAHTARQAVLDLLLANQLEGPDDLRFAIYRPDTDDDVADLRFKVITRERMSLSQVMPHLDALGISVIDERPFHWDLRGESVSLFDFGFMLPAGQTMEDWTLEARGRFADAFAASYQGRAHAGKLNRLVMTAGLTWVEVTWLRAMSRYLRQAGIPFSQPYVAAALNANPRIAAALVDAFRIRFDPERPGDPASREAAFEERIAGIEHDLDAVESLDQDRILRMFVAVLRATDRTNAFANDQEALALKIAPTELTLLPEPRPAHEIFVYSPRVEGVHLRFGDVARGGLRWSDRPEDFRTEVLGLVKAQMVKNTVIVPVGAKGGFVPQRLPDPRVDRGGWLAEGQASYRVFITTLLSVTDNLVDGEVVPADGVVRHDGDDTYLVVAADKGTASFSDLANGIALDRGFWLGDAFASGGSVGYDHKGMGITARGAWESVKRHFYELGIDCQAEEFTCVGIGDMAGDVFGNGMLLSDHTRLVAAFNHQHIFLDPNPDAAASWAERKRLFDLPRSTWADYDPALISAGGGVFERSAKSVPVSPEAAAALGLDPAVTALTPVELIRAVLAAPVDLLWNGGIGTYVKAAGETNADVGDKANDALRIDGGQVRARVAGRAATSAGPSSDASSTPRPGAGSTPTSSTTPPGWTPPTTRSTSRSCCSPPWRRDASGRPSASNCWSR</sequence>
<dbReference type="AlphaFoldDB" id="A0A6G7Y9H6"/>
<dbReference type="InterPro" id="IPR049056">
    <property type="entry name" value="NAD_Glu_DH_HM3"/>
</dbReference>
<feature type="compositionally biased region" description="Low complexity" evidence="1">
    <location>
        <begin position="1064"/>
        <end position="1100"/>
    </location>
</feature>
<dbReference type="InterPro" id="IPR028971">
    <property type="entry name" value="NAD-GDH_cat"/>
</dbReference>
<dbReference type="InterPro" id="IPR024727">
    <property type="entry name" value="NAD_Glu_DH_N_ACT1"/>
</dbReference>
<evidence type="ECO:0000259" key="4">
    <source>
        <dbReference type="Pfam" id="PF21076"/>
    </source>
</evidence>
<dbReference type="Pfam" id="PF05088">
    <property type="entry name" value="Bac_GDH_CD"/>
    <property type="match status" value="1"/>
</dbReference>
<evidence type="ECO:0000259" key="2">
    <source>
        <dbReference type="Pfam" id="PF05088"/>
    </source>
</evidence>
<dbReference type="Pfam" id="PF21075">
    <property type="entry name" value="GDH_ACT1"/>
    <property type="match status" value="1"/>
</dbReference>
<protein>
    <submittedName>
        <fullName evidence="6">NAD-glutamate dehydrogenase</fullName>
    </submittedName>
</protein>
<accession>A0A6G7Y9H6</accession>
<organism evidence="6 7">
    <name type="scientific">Propioniciclava coleopterorum</name>
    <dbReference type="NCBI Taxonomy" id="2714937"/>
    <lineage>
        <taxon>Bacteria</taxon>
        <taxon>Bacillati</taxon>
        <taxon>Actinomycetota</taxon>
        <taxon>Actinomycetes</taxon>
        <taxon>Propionibacteriales</taxon>
        <taxon>Propionibacteriaceae</taxon>
        <taxon>Propioniciclava</taxon>
    </lineage>
</organism>
<dbReference type="InterPro" id="IPR036291">
    <property type="entry name" value="NAD(P)-bd_dom_sf"/>
</dbReference>
<proteinExistence type="predicted"/>
<feature type="region of interest" description="Disordered" evidence="1">
    <location>
        <begin position="1049"/>
        <end position="1117"/>
    </location>
</feature>
<dbReference type="GO" id="GO:0006538">
    <property type="term" value="P:L-glutamate catabolic process"/>
    <property type="evidence" value="ECO:0007669"/>
    <property type="project" value="InterPro"/>
</dbReference>
<feature type="domain" description="NAD-glutamate dehydrogenase ACT2" evidence="4">
    <location>
        <begin position="329"/>
        <end position="419"/>
    </location>
</feature>
<feature type="domain" description="NAD-glutamate dehydrogenase ACT3" evidence="5">
    <location>
        <begin position="467"/>
        <end position="540"/>
    </location>
</feature>
<evidence type="ECO:0000313" key="7">
    <source>
        <dbReference type="Proteomes" id="UP000501058"/>
    </source>
</evidence>
<keyword evidence="7" id="KW-1185">Reference proteome</keyword>
<gene>
    <name evidence="6" type="ORF">G7070_14625</name>
</gene>
<dbReference type="SUPFAM" id="SSF51735">
    <property type="entry name" value="NAD(P)-binding Rossmann-fold domains"/>
    <property type="match status" value="1"/>
</dbReference>